<keyword evidence="1" id="KW-1133">Transmembrane helix</keyword>
<evidence type="ECO:0000313" key="3">
    <source>
        <dbReference type="Proteomes" id="UP001379533"/>
    </source>
</evidence>
<evidence type="ECO:0000313" key="2">
    <source>
        <dbReference type="EMBL" id="WXA97748.1"/>
    </source>
</evidence>
<evidence type="ECO:0000256" key="1">
    <source>
        <dbReference type="SAM" id="Phobius"/>
    </source>
</evidence>
<dbReference type="EMBL" id="CP089982">
    <property type="protein sequence ID" value="WXA97748.1"/>
    <property type="molecule type" value="Genomic_DNA"/>
</dbReference>
<keyword evidence="1" id="KW-0812">Transmembrane</keyword>
<accession>A0ABZ2KKB8</accession>
<keyword evidence="1" id="KW-0472">Membrane</keyword>
<protein>
    <submittedName>
        <fullName evidence="2">Uncharacterized protein</fullName>
    </submittedName>
</protein>
<reference evidence="2 3" key="1">
    <citation type="submission" date="2021-12" db="EMBL/GenBank/DDBJ databases">
        <title>Discovery of the Pendulisporaceae a myxobacterial family with distinct sporulation behavior and unique specialized metabolism.</title>
        <authorList>
            <person name="Garcia R."/>
            <person name="Popoff A."/>
            <person name="Bader C.D."/>
            <person name="Loehr J."/>
            <person name="Walesch S."/>
            <person name="Walt C."/>
            <person name="Boldt J."/>
            <person name="Bunk B."/>
            <person name="Haeckl F.J.F.P.J."/>
            <person name="Gunesch A.P."/>
            <person name="Birkelbach J."/>
            <person name="Nuebel U."/>
            <person name="Pietschmann T."/>
            <person name="Bach T."/>
            <person name="Mueller R."/>
        </authorList>
    </citation>
    <scope>NUCLEOTIDE SEQUENCE [LARGE SCALE GENOMIC DNA]</scope>
    <source>
        <strain evidence="2 3">MSr12523</strain>
    </source>
</reference>
<dbReference type="Proteomes" id="UP001379533">
    <property type="component" value="Chromosome"/>
</dbReference>
<name>A0ABZ2KKB8_9BACT</name>
<gene>
    <name evidence="2" type="ORF">LZC95_12995</name>
</gene>
<keyword evidence="3" id="KW-1185">Reference proteome</keyword>
<dbReference type="RefSeq" id="WP_394848367.1">
    <property type="nucleotide sequence ID" value="NZ_CP089982.1"/>
</dbReference>
<feature type="transmembrane region" description="Helical" evidence="1">
    <location>
        <begin position="35"/>
        <end position="53"/>
    </location>
</feature>
<proteinExistence type="predicted"/>
<sequence>MATTSKESAPPVRTLADLRKDDLVPEEGDWSGPKLAVLGVISLGIALAFLYVISPYSGVILP</sequence>
<organism evidence="2 3">
    <name type="scientific">Pendulispora brunnea</name>
    <dbReference type="NCBI Taxonomy" id="2905690"/>
    <lineage>
        <taxon>Bacteria</taxon>
        <taxon>Pseudomonadati</taxon>
        <taxon>Myxococcota</taxon>
        <taxon>Myxococcia</taxon>
        <taxon>Myxococcales</taxon>
        <taxon>Sorangiineae</taxon>
        <taxon>Pendulisporaceae</taxon>
        <taxon>Pendulispora</taxon>
    </lineage>
</organism>